<evidence type="ECO:0000313" key="2">
    <source>
        <dbReference type="Proteomes" id="UP000004088"/>
    </source>
</evidence>
<dbReference type="Pfam" id="PF11943">
    <property type="entry name" value="DUF3460"/>
    <property type="match status" value="1"/>
</dbReference>
<dbReference type="AlphaFoldDB" id="F0F2H6"/>
<dbReference type="EMBL" id="AEWV01000043">
    <property type="protein sequence ID" value="EGC16283.1"/>
    <property type="molecule type" value="Genomic_DNA"/>
</dbReference>
<sequence>MYDKYQSDTTKFLNDYLQQHPEEAERRLKNRALLWDVELNAEEQEAFKAAAVAKKPYTYQPD</sequence>
<dbReference type="HOGENOM" id="CLU_188971_1_1_4"/>
<comment type="caution">
    <text evidence="1">The sequence shown here is derived from an EMBL/GenBank/DDBJ whole genome shotgun (WGS) entry which is preliminary data.</text>
</comment>
<evidence type="ECO:0000313" key="1">
    <source>
        <dbReference type="EMBL" id="EGC16283.1"/>
    </source>
</evidence>
<gene>
    <name evidence="1" type="ORF">HMPREF9098_2311</name>
</gene>
<dbReference type="Proteomes" id="UP000004088">
    <property type="component" value="Unassembled WGS sequence"/>
</dbReference>
<reference evidence="1 2" key="1">
    <citation type="submission" date="2011-01" db="EMBL/GenBank/DDBJ databases">
        <authorList>
            <person name="Muzny D."/>
            <person name="Qin X."/>
            <person name="Deng J."/>
            <person name="Jiang H."/>
            <person name="Liu Y."/>
            <person name="Qu J."/>
            <person name="Song X.-Z."/>
            <person name="Zhang L."/>
            <person name="Thornton R."/>
            <person name="Coyle M."/>
            <person name="Francisco L."/>
            <person name="Jackson L."/>
            <person name="Javaid M."/>
            <person name="Korchina V."/>
            <person name="Kovar C."/>
            <person name="Mata R."/>
            <person name="Mathew T."/>
            <person name="Ngo R."/>
            <person name="Nguyen L."/>
            <person name="Nguyen N."/>
            <person name="Okwuonu G."/>
            <person name="Ongeri F."/>
            <person name="Pham C."/>
            <person name="Simmons D."/>
            <person name="Wilczek-Boney K."/>
            <person name="Hale W."/>
            <person name="Jakkamsetti A."/>
            <person name="Pham P."/>
            <person name="Ruth R."/>
            <person name="San Lucas F."/>
            <person name="Warren J."/>
            <person name="Zhang J."/>
            <person name="Zhao Z."/>
            <person name="Zhou C."/>
            <person name="Zhu D."/>
            <person name="Lee S."/>
            <person name="Bess C."/>
            <person name="Blankenburg K."/>
            <person name="Forbes L."/>
            <person name="Fu Q."/>
            <person name="Gubbala S."/>
            <person name="Hirani K."/>
            <person name="Jayaseelan J.C."/>
            <person name="Lara F."/>
            <person name="Munidasa M."/>
            <person name="Palculict T."/>
            <person name="Patil S."/>
            <person name="Pu L.-L."/>
            <person name="Saada N."/>
            <person name="Tang L."/>
            <person name="Weissenberger G."/>
            <person name="Zhu Y."/>
            <person name="Hemphill L."/>
            <person name="Shang Y."/>
            <person name="Youmans B."/>
            <person name="Ayvaz T."/>
            <person name="Ross M."/>
            <person name="Santibanez J."/>
            <person name="Aqrawi P."/>
            <person name="Gross S."/>
            <person name="Joshi V."/>
            <person name="Fowler G."/>
            <person name="Nazareth L."/>
            <person name="Reid J."/>
            <person name="Worley K."/>
            <person name="Petrosino J."/>
            <person name="Highlander S."/>
            <person name="Gibbs R."/>
        </authorList>
    </citation>
    <scope>NUCLEOTIDE SEQUENCE [LARGE SCALE GENOMIC DNA]</scope>
    <source>
        <strain evidence="1 2">ATCC 33394</strain>
    </source>
</reference>
<evidence type="ECO:0008006" key="3">
    <source>
        <dbReference type="Google" id="ProtNLM"/>
    </source>
</evidence>
<dbReference type="STRING" id="888741.HMPREF9098_2311"/>
<keyword evidence="2" id="KW-1185">Reference proteome</keyword>
<proteinExistence type="predicted"/>
<dbReference type="RefSeq" id="WP_003784532.1">
    <property type="nucleotide sequence ID" value="NZ_GL870929.1"/>
</dbReference>
<name>F0F2H6_9NEIS</name>
<accession>F0F2H6</accession>
<protein>
    <recommendedName>
        <fullName evidence="3">DUF3460 domain-containing protein</fullName>
    </recommendedName>
</protein>
<dbReference type="InterPro" id="IPR021853">
    <property type="entry name" value="DUF3460"/>
</dbReference>
<organism evidence="1 2">
    <name type="scientific">Kingella denitrificans ATCC 33394</name>
    <dbReference type="NCBI Taxonomy" id="888741"/>
    <lineage>
        <taxon>Bacteria</taxon>
        <taxon>Pseudomonadati</taxon>
        <taxon>Pseudomonadota</taxon>
        <taxon>Betaproteobacteria</taxon>
        <taxon>Neisseriales</taxon>
        <taxon>Neisseriaceae</taxon>
        <taxon>Kingella</taxon>
    </lineage>
</organism>